<evidence type="ECO:0000313" key="4">
    <source>
        <dbReference type="Proteomes" id="UP000490939"/>
    </source>
</evidence>
<evidence type="ECO:0000313" key="1">
    <source>
        <dbReference type="EMBL" id="KAE9988807.1"/>
    </source>
</evidence>
<dbReference type="Proteomes" id="UP000490939">
    <property type="component" value="Unassembled WGS sequence"/>
</dbReference>
<protein>
    <submittedName>
        <fullName evidence="2">Uncharacterized protein</fullName>
    </submittedName>
</protein>
<dbReference type="Proteomes" id="UP000447873">
    <property type="component" value="Unassembled WGS sequence"/>
</dbReference>
<evidence type="ECO:0000313" key="3">
    <source>
        <dbReference type="Proteomes" id="UP000447873"/>
    </source>
</evidence>
<dbReference type="PANTHER" id="PTHR47381:SF3">
    <property type="entry name" value="ALPHA_BETA-HYDROLASES SUPERFAMILY PROTEIN"/>
    <property type="match status" value="1"/>
</dbReference>
<dbReference type="Gene3D" id="3.40.50.1820">
    <property type="entry name" value="alpha/beta hydrolase"/>
    <property type="match status" value="1"/>
</dbReference>
<dbReference type="AlphaFoldDB" id="A0A8H3VQB2"/>
<proteinExistence type="predicted"/>
<accession>A0A8H3VQB2</accession>
<organism evidence="2 4">
    <name type="scientific">Venturia inaequalis</name>
    <name type="common">Apple scab fungus</name>
    <dbReference type="NCBI Taxonomy" id="5025"/>
    <lineage>
        <taxon>Eukaryota</taxon>
        <taxon>Fungi</taxon>
        <taxon>Dikarya</taxon>
        <taxon>Ascomycota</taxon>
        <taxon>Pezizomycotina</taxon>
        <taxon>Dothideomycetes</taxon>
        <taxon>Pleosporomycetidae</taxon>
        <taxon>Venturiales</taxon>
        <taxon>Venturiaceae</taxon>
        <taxon>Venturia</taxon>
    </lineage>
</organism>
<dbReference type="SUPFAM" id="SSF53474">
    <property type="entry name" value="alpha/beta-Hydrolases"/>
    <property type="match status" value="1"/>
</dbReference>
<sequence length="348" mass="37460">MSGPGNPLEKTHASSLPTISTTVYPIAGILTTVYGLSELPANCSELSCLWLLHPRLQSQASMAPLAAQSIHNWNSRRANSGKGLIAISFDQRNHGSRLVDELANQAWRQGNERHAQDMFSCYQGTSQDCSLLLTHLPSYLPQSLPQSKEHLVLGISLGGHAAWHCLLSDPRITAGVVIIGCPDYQRLMLQRAEKSRRKTVAAGFLGSADFPAALIAAVDDFDPAGIFLPRELKGPNVVGAGIASVVPSSSVQASTASLLTEKLQNKRILLQSGGADKLVPYTCGETFLRFLKTAAGSWWKNNGLVLDDRVYEGVGHETTPQMAKEAVEWIGDVLAGDVRIGGVKESRI</sequence>
<dbReference type="EMBL" id="WNWS01000004">
    <property type="protein sequence ID" value="KAE9988807.1"/>
    <property type="molecule type" value="Genomic_DNA"/>
</dbReference>
<reference evidence="2 4" key="1">
    <citation type="submission" date="2019-07" db="EMBL/GenBank/DDBJ databases">
        <title>Venturia inaequalis Genome Resource.</title>
        <authorList>
            <person name="Lichtner F.J."/>
        </authorList>
    </citation>
    <scope>NUCLEOTIDE SEQUENCE [LARGE SCALE GENOMIC DNA]</scope>
    <source>
        <strain evidence="1 3">120213</strain>
        <strain evidence="2 4">DMI_063113</strain>
    </source>
</reference>
<dbReference type="PANTHER" id="PTHR47381">
    <property type="entry name" value="ALPHA/BETA-HYDROLASES SUPERFAMILY PROTEIN"/>
    <property type="match status" value="1"/>
</dbReference>
<evidence type="ECO:0000313" key="2">
    <source>
        <dbReference type="EMBL" id="KAE9993419.1"/>
    </source>
</evidence>
<dbReference type="EMBL" id="WNWR01000030">
    <property type="protein sequence ID" value="KAE9993419.1"/>
    <property type="molecule type" value="Genomic_DNA"/>
</dbReference>
<gene>
    <name evidence="2" type="ORF">EG327_005190</name>
    <name evidence="1" type="ORF">EG328_007411</name>
</gene>
<keyword evidence="4" id="KW-1185">Reference proteome</keyword>
<comment type="caution">
    <text evidence="2">The sequence shown here is derived from an EMBL/GenBank/DDBJ whole genome shotgun (WGS) entry which is preliminary data.</text>
</comment>
<name>A0A8H3VQB2_VENIN</name>
<dbReference type="InterPro" id="IPR029058">
    <property type="entry name" value="AB_hydrolase_fold"/>
</dbReference>